<feature type="compositionally biased region" description="Basic and acidic residues" evidence="1">
    <location>
        <begin position="727"/>
        <end position="738"/>
    </location>
</feature>
<feature type="region of interest" description="Disordered" evidence="1">
    <location>
        <begin position="205"/>
        <end position="246"/>
    </location>
</feature>
<evidence type="ECO:0008006" key="5">
    <source>
        <dbReference type="Google" id="ProtNLM"/>
    </source>
</evidence>
<keyword evidence="2" id="KW-0812">Transmembrane</keyword>
<feature type="compositionally biased region" description="Basic and acidic residues" evidence="1">
    <location>
        <begin position="225"/>
        <end position="239"/>
    </location>
</feature>
<dbReference type="InterPro" id="IPR022435">
    <property type="entry name" value="Surface-anchored_actinobac"/>
</dbReference>
<reference evidence="3 4" key="1">
    <citation type="submission" date="2018-10" db="EMBL/GenBank/DDBJ databases">
        <title>Corynebacterium macginleyi genome sequencing and assembly of the type strain and two clinical samples.</title>
        <authorList>
            <person name="Bernier A.-M."/>
            <person name="Bernard K."/>
        </authorList>
    </citation>
    <scope>NUCLEOTIDE SEQUENCE [LARGE SCALE GENOMIC DNA]</scope>
    <source>
        <strain evidence="3 4">NML 120205</strain>
    </source>
</reference>
<dbReference type="AlphaFoldDB" id="A0A3M0G351"/>
<proteinExistence type="predicted"/>
<dbReference type="EMBL" id="REGC01000008">
    <property type="protein sequence ID" value="RMB59400.1"/>
    <property type="molecule type" value="Genomic_DNA"/>
</dbReference>
<evidence type="ECO:0000256" key="2">
    <source>
        <dbReference type="SAM" id="Phobius"/>
    </source>
</evidence>
<comment type="caution">
    <text evidence="3">The sequence shown here is derived from an EMBL/GenBank/DDBJ whole genome shotgun (WGS) entry which is preliminary data.</text>
</comment>
<feature type="region of interest" description="Disordered" evidence="1">
    <location>
        <begin position="475"/>
        <end position="513"/>
    </location>
</feature>
<feature type="compositionally biased region" description="Polar residues" evidence="1">
    <location>
        <begin position="338"/>
        <end position="347"/>
    </location>
</feature>
<feature type="region of interest" description="Disordered" evidence="1">
    <location>
        <begin position="338"/>
        <end position="362"/>
    </location>
</feature>
<feature type="compositionally biased region" description="Pro residues" evidence="1">
    <location>
        <begin position="754"/>
        <end position="766"/>
    </location>
</feature>
<evidence type="ECO:0000256" key="1">
    <source>
        <dbReference type="SAM" id="MobiDB-lite"/>
    </source>
</evidence>
<dbReference type="NCBIfam" id="NF038134">
    <property type="entry name" value="choice_anch_M"/>
    <property type="match status" value="2"/>
</dbReference>
<dbReference type="Proteomes" id="UP000270649">
    <property type="component" value="Unassembled WGS sequence"/>
</dbReference>
<keyword evidence="2" id="KW-1133">Transmembrane helix</keyword>
<protein>
    <recommendedName>
        <fullName evidence="5">Surface-anchored membrane protein</fullName>
    </recommendedName>
</protein>
<dbReference type="NCBIfam" id="TIGR03769">
    <property type="entry name" value="P_ac_wall_RPT"/>
    <property type="match status" value="2"/>
</dbReference>
<name>A0A3M0G351_9CORY</name>
<feature type="compositionally biased region" description="Polar residues" evidence="1">
    <location>
        <begin position="479"/>
        <end position="495"/>
    </location>
</feature>
<organism evidence="3 4">
    <name type="scientific">Corynebacterium macginleyi</name>
    <dbReference type="NCBI Taxonomy" id="38290"/>
    <lineage>
        <taxon>Bacteria</taxon>
        <taxon>Bacillati</taxon>
        <taxon>Actinomycetota</taxon>
        <taxon>Actinomycetes</taxon>
        <taxon>Mycobacteriales</taxon>
        <taxon>Corynebacteriaceae</taxon>
        <taxon>Corynebacterium</taxon>
    </lineage>
</organism>
<keyword evidence="2" id="KW-0472">Membrane</keyword>
<feature type="region of interest" description="Disordered" evidence="1">
    <location>
        <begin position="715"/>
        <end position="767"/>
    </location>
</feature>
<evidence type="ECO:0000313" key="3">
    <source>
        <dbReference type="EMBL" id="RMB59400.1"/>
    </source>
</evidence>
<feature type="transmembrane region" description="Helical" evidence="2">
    <location>
        <begin position="774"/>
        <end position="793"/>
    </location>
</feature>
<accession>A0A3M0G351</accession>
<gene>
    <name evidence="3" type="ORF">D9543_07140</name>
</gene>
<evidence type="ECO:0000313" key="4">
    <source>
        <dbReference type="Proteomes" id="UP000270649"/>
    </source>
</evidence>
<sequence length="808" mass="88877">MAALSTIVLTAPATAYAGPDDGKHIATQTHVDSPKSFWEGDNFLLRSEFSGQTLLIDDTVAWIGKGYTREDEDGKRHQNFMYSLPENGTQDYIGPTGTTYYTAPWHASANQEPIWIGFGSKGLPTKNFRNNIAFLDLLSLDGPGDVEFFTNKDDKDGIDLNRMLGSFEGSPHSAFLESGSHTHNFTLFTKPGRYRLTFRTTARTEDGQLVAGKPQTTSYQVGGQKPKDEKTPSLKERFDNSSSGDAAAAGYSLSMDKKQNLEKDGDDKLTAISFDAENRASGTLTMLIDGYFLTDLPVTDGHAEWEEYMGPEESIIQAVFTPEGEAPRWISQQVKFTPGSSLHTDSSAAAEAWEETENPRQLAPTEEVTLQETGYTVRMHKQGEEGTKVTIDMEDNNFSGVMTGGLYTDKNDEEATVPVEAPITKGHGEATFTNGELFPGYFGKVKVLPHSTVKAGHGSTVLTESYKFDENYEVKDELSTSADEASATPSEQTAPSDMPAPSQPPQDKEAQRCSEKHVLDRGHVDIKALPTEDGFRTVLRDDTGQVDKKSIDRSLDDVVLGVHKNALTPRSKQLGDKKFDFLGNIGDRFYHLPQTQHQGIIWPGYNTEKLDYSTIKDGTVNLNLKPTHTPEGGEWGAYIDRARGVGYDVLANSAENDHTIETSFASHRHTHWAFSKPGIYTFEATYTATTNDSKELASKPQTLTFAIGDDAVKSCSKAAPSNAPSEKPSETPSEKASDWVKPPKPSDPSKPSKPSKPPEPSKPSPPAGSSFNPWVLLLPAVLGITFKAFYNFFRDNQDLIRERFGWRI</sequence>